<name>A0AAW1HWK9_POPJA</name>
<feature type="compositionally biased region" description="Basic and acidic residues" evidence="1">
    <location>
        <begin position="47"/>
        <end position="66"/>
    </location>
</feature>
<feature type="compositionally biased region" description="Low complexity" evidence="1">
    <location>
        <begin position="8"/>
        <end position="18"/>
    </location>
</feature>
<comment type="caution">
    <text evidence="2">The sequence shown here is derived from an EMBL/GenBank/DDBJ whole genome shotgun (WGS) entry which is preliminary data.</text>
</comment>
<dbReference type="EMBL" id="JASPKY010000827">
    <property type="protein sequence ID" value="KAK9681305.1"/>
    <property type="molecule type" value="Genomic_DNA"/>
</dbReference>
<sequence>MGDAVAAIAARPSASAQRRWNDGNKRVGANSSCGLTKARPSASAQRRWNDGKREQRVRSRPSHDDASDALLTRLTSENAAEMEMCAFAACAANSKSVYVRNGRNGLRGCLENAGVAGPDNSARELTEKIASSHRLYDDYKLKWDTSLIEIYL</sequence>
<evidence type="ECO:0000256" key="1">
    <source>
        <dbReference type="SAM" id="MobiDB-lite"/>
    </source>
</evidence>
<accession>A0AAW1HWK9</accession>
<dbReference type="Proteomes" id="UP001458880">
    <property type="component" value="Unassembled WGS sequence"/>
</dbReference>
<feature type="region of interest" description="Disordered" evidence="1">
    <location>
        <begin position="8"/>
        <end position="69"/>
    </location>
</feature>
<proteinExistence type="predicted"/>
<evidence type="ECO:0000313" key="2">
    <source>
        <dbReference type="EMBL" id="KAK9681305.1"/>
    </source>
</evidence>
<dbReference type="AlphaFoldDB" id="A0AAW1HWK9"/>
<evidence type="ECO:0000313" key="3">
    <source>
        <dbReference type="Proteomes" id="UP001458880"/>
    </source>
</evidence>
<protein>
    <submittedName>
        <fullName evidence="2">Uncharacterized protein</fullName>
    </submittedName>
</protein>
<reference evidence="2 3" key="1">
    <citation type="journal article" date="2024" name="BMC Genomics">
        <title>De novo assembly and annotation of Popillia japonica's genome with initial clues to its potential as an invasive pest.</title>
        <authorList>
            <person name="Cucini C."/>
            <person name="Boschi S."/>
            <person name="Funari R."/>
            <person name="Cardaioli E."/>
            <person name="Iannotti N."/>
            <person name="Marturano G."/>
            <person name="Paoli F."/>
            <person name="Bruttini M."/>
            <person name="Carapelli A."/>
            <person name="Frati F."/>
            <person name="Nardi F."/>
        </authorList>
    </citation>
    <scope>NUCLEOTIDE SEQUENCE [LARGE SCALE GENOMIC DNA]</scope>
    <source>
        <strain evidence="2">DMR45628</strain>
    </source>
</reference>
<organism evidence="2 3">
    <name type="scientific">Popillia japonica</name>
    <name type="common">Japanese beetle</name>
    <dbReference type="NCBI Taxonomy" id="7064"/>
    <lineage>
        <taxon>Eukaryota</taxon>
        <taxon>Metazoa</taxon>
        <taxon>Ecdysozoa</taxon>
        <taxon>Arthropoda</taxon>
        <taxon>Hexapoda</taxon>
        <taxon>Insecta</taxon>
        <taxon>Pterygota</taxon>
        <taxon>Neoptera</taxon>
        <taxon>Endopterygota</taxon>
        <taxon>Coleoptera</taxon>
        <taxon>Polyphaga</taxon>
        <taxon>Scarabaeiformia</taxon>
        <taxon>Scarabaeidae</taxon>
        <taxon>Rutelinae</taxon>
        <taxon>Popillia</taxon>
    </lineage>
</organism>
<gene>
    <name evidence="2" type="ORF">QE152_g38406</name>
</gene>
<keyword evidence="3" id="KW-1185">Reference proteome</keyword>